<comment type="similarity">
    <text evidence="1">Belongs to the aldehyde dehydrogenase family.</text>
</comment>
<evidence type="ECO:0000256" key="1">
    <source>
        <dbReference type="ARBA" id="ARBA00009986"/>
    </source>
</evidence>
<protein>
    <submittedName>
        <fullName evidence="3">Related to Indole-3-acetaldehyde dehydrogenase</fullName>
    </submittedName>
</protein>
<dbReference type="Gene3D" id="3.40.605.10">
    <property type="entry name" value="Aldehyde Dehydrogenase, Chain A, domain 1"/>
    <property type="match status" value="2"/>
</dbReference>
<name>A0A8H8TS94_9BASI</name>
<dbReference type="InterPro" id="IPR015590">
    <property type="entry name" value="Aldehyde_DH_dom"/>
</dbReference>
<dbReference type="InterPro" id="IPR016163">
    <property type="entry name" value="Ald_DH_C"/>
</dbReference>
<dbReference type="GO" id="GO:0016620">
    <property type="term" value="F:oxidoreductase activity, acting on the aldehyde or oxo group of donors, NAD or NADP as acceptor"/>
    <property type="evidence" value="ECO:0007669"/>
    <property type="project" value="InterPro"/>
</dbReference>
<dbReference type="Gene3D" id="3.40.309.10">
    <property type="entry name" value="Aldehyde Dehydrogenase, Chain A, domain 2"/>
    <property type="match status" value="1"/>
</dbReference>
<dbReference type="AlphaFoldDB" id="A0A8H8TS94"/>
<evidence type="ECO:0000313" key="3">
    <source>
        <dbReference type="EMBL" id="SYW82316.1"/>
    </source>
</evidence>
<dbReference type="PANTHER" id="PTHR11699">
    <property type="entry name" value="ALDEHYDE DEHYDROGENASE-RELATED"/>
    <property type="match status" value="1"/>
</dbReference>
<keyword evidence="4" id="KW-1185">Reference proteome</keyword>
<dbReference type="Pfam" id="PF00171">
    <property type="entry name" value="Aldedh"/>
    <property type="match status" value="1"/>
</dbReference>
<evidence type="ECO:0000313" key="4">
    <source>
        <dbReference type="Proteomes" id="UP000658997"/>
    </source>
</evidence>
<dbReference type="Proteomes" id="UP000658997">
    <property type="component" value="Unassembled WGS sequence"/>
</dbReference>
<gene>
    <name evidence="3" type="ORF">UBRO2_04438</name>
</gene>
<comment type="caution">
    <text evidence="3">The sequence shown here is derived from an EMBL/GenBank/DDBJ whole genome shotgun (WGS) entry which is preliminary data.</text>
</comment>
<dbReference type="InterPro" id="IPR016162">
    <property type="entry name" value="Ald_DH_N"/>
</dbReference>
<sequence>MAVDVASKFLDGPFSHVINGKLVDTKRAKMLVVLDPATEQVLAQVPIATRETLDEAFKAMTPELVKLLTAEKGKWIMFAQHECESILPWFTELSKVRLDQHVLHQDESNKAVERYLPLGVCAGITPRNLPVLLMLSKALQALVTGNCIIIKPSPFTPLCDICIIEAAQKVFPPGVVQTVVGDDSLPSWVTEHARIQKISFTGSTVTGRLFEKSCSALPPSSASPSSLEAQQSDMATAAQNVLLSAFFNSGQVCISAKRIYVHEDIYDEFKQNLAQVLQNFKLGPGNKQGVMFGPINNSMQYNKVAEFFQESKRKNFNFVSGGETGYFYPFSIVDNSPEDSKLVQEEPFDPIVPLLKWKDEADLIKRVNDSQWGLAATVWGSDHAAVERIARQIESGTVWTNRLVCHHPAVPFGGMKSSGIGAEHGKAGLSAYCQAQALWLSKENTPDAGMYSPCAIQVWAGIAYNLKTPLVVLPLAPRKKQPGSANQWDPAENLTAVRYHDWIIDGPLRDAVTAVSAYPDGLSVVEDSSSCHQAAICKQRQAEYNIQMSQGFNQDLAFLPRHVQKEFLDEHENLLLHKHILPPGVPNLTFNGYNSSLFCPTYSEAARLKLEWLDARNNGKHAHGTNLVPFSLHSIEDTLKDINLQLGTFGTIRQWLLPVRPSDYAGLGAQLCKRIDEANGAKFQP</sequence>
<dbReference type="EMBL" id="ULHB01000103">
    <property type="protein sequence ID" value="SYW82316.1"/>
    <property type="molecule type" value="Genomic_DNA"/>
</dbReference>
<reference evidence="3" key="1">
    <citation type="submission" date="2018-08" db="EMBL/GenBank/DDBJ databases">
        <authorList>
            <person name="Guldener U."/>
        </authorList>
    </citation>
    <scope>NUCLEOTIDE SEQUENCE</scope>
    <source>
        <strain evidence="3">UB2</strain>
    </source>
</reference>
<feature type="domain" description="Aldehyde dehydrogenase" evidence="2">
    <location>
        <begin position="61"/>
        <end position="436"/>
    </location>
</feature>
<evidence type="ECO:0000259" key="2">
    <source>
        <dbReference type="Pfam" id="PF00171"/>
    </source>
</evidence>
<organism evidence="3 4">
    <name type="scientific">Ustilago bromivora</name>
    <dbReference type="NCBI Taxonomy" id="307758"/>
    <lineage>
        <taxon>Eukaryota</taxon>
        <taxon>Fungi</taxon>
        <taxon>Dikarya</taxon>
        <taxon>Basidiomycota</taxon>
        <taxon>Ustilaginomycotina</taxon>
        <taxon>Ustilaginomycetes</taxon>
        <taxon>Ustilaginales</taxon>
        <taxon>Ustilaginaceae</taxon>
        <taxon>Ustilago</taxon>
    </lineage>
</organism>
<proteinExistence type="inferred from homology"/>
<dbReference type="InterPro" id="IPR016161">
    <property type="entry name" value="Ald_DH/histidinol_DH"/>
</dbReference>
<accession>A0A8H8TS94</accession>
<dbReference type="SUPFAM" id="SSF53720">
    <property type="entry name" value="ALDH-like"/>
    <property type="match status" value="1"/>
</dbReference>